<evidence type="ECO:0000313" key="4">
    <source>
        <dbReference type="EMBL" id="CAJ1386129.1"/>
    </source>
</evidence>
<comment type="caution">
    <text evidence="4">The sequence shown here is derived from an EMBL/GenBank/DDBJ whole genome shotgun (WGS) entry which is preliminary data.</text>
</comment>
<dbReference type="GO" id="GO:0004888">
    <property type="term" value="F:transmembrane signaling receptor activity"/>
    <property type="evidence" value="ECO:0007669"/>
    <property type="project" value="InterPro"/>
</dbReference>
<dbReference type="SUPFAM" id="SSF90112">
    <property type="entry name" value="Neurotransmitter-gated ion-channel transmembrane pore"/>
    <property type="match status" value="1"/>
</dbReference>
<evidence type="ECO:0000256" key="2">
    <source>
        <dbReference type="SAM" id="Phobius"/>
    </source>
</evidence>
<dbReference type="EMBL" id="CAUJNA010001335">
    <property type="protein sequence ID" value="CAJ1386129.1"/>
    <property type="molecule type" value="Genomic_DNA"/>
</dbReference>
<dbReference type="Gene3D" id="1.20.58.390">
    <property type="entry name" value="Neurotransmitter-gated ion-channel transmembrane domain"/>
    <property type="match status" value="1"/>
</dbReference>
<dbReference type="Proteomes" id="UP001178507">
    <property type="component" value="Unassembled WGS sequence"/>
</dbReference>
<dbReference type="Pfam" id="PF02932">
    <property type="entry name" value="Neur_chan_memb"/>
    <property type="match status" value="1"/>
</dbReference>
<sequence length="321" mass="36345">MGPDGHLKKTNRYRLSLTCNGLDLRAFPFDTQILPIRLKARNRSQTEDGDVILVGPEGLNGEHKKQGLRRMGHTVKMQADRLADFKIQSLMGLRTETPDRWYEVRIIVERSPGHAIRNVAMPCLVILTFSFTIYAIPMSELGSRLENTATCLLAMMAFQGVVNDMLPPVSYETALGRYVTAVYIILMFHGVEHALFSTLTSKSDSVAPRDRPIDIFFSAVEYWDGNSDYLRQVEAVLVVAELVLIVFIHVAYVFYLFWLRRHGKAKRLREAQRPGVSLVDARSGFGTRPVSTRSLESEVGQMTRPSTARTLLQSTRLRTKR</sequence>
<dbReference type="InterPro" id="IPR006201">
    <property type="entry name" value="Neur_channel"/>
</dbReference>
<organism evidence="4 5">
    <name type="scientific">Effrenium voratum</name>
    <dbReference type="NCBI Taxonomy" id="2562239"/>
    <lineage>
        <taxon>Eukaryota</taxon>
        <taxon>Sar</taxon>
        <taxon>Alveolata</taxon>
        <taxon>Dinophyceae</taxon>
        <taxon>Suessiales</taxon>
        <taxon>Symbiodiniaceae</taxon>
        <taxon>Effrenium</taxon>
    </lineage>
</organism>
<gene>
    <name evidence="4" type="ORF">EVOR1521_LOCUS12569</name>
</gene>
<keyword evidence="2" id="KW-1133">Transmembrane helix</keyword>
<dbReference type="PANTHER" id="PTHR18945">
    <property type="entry name" value="NEUROTRANSMITTER GATED ION CHANNEL"/>
    <property type="match status" value="1"/>
</dbReference>
<accession>A0AA36MZ98</accession>
<feature type="transmembrane region" description="Helical" evidence="2">
    <location>
        <begin position="115"/>
        <end position="135"/>
    </location>
</feature>
<dbReference type="InterPro" id="IPR038050">
    <property type="entry name" value="Neuro_actylchol_rec"/>
</dbReference>
<protein>
    <recommendedName>
        <fullName evidence="3">Neurotransmitter-gated ion-channel transmembrane domain-containing protein</fullName>
    </recommendedName>
</protein>
<evidence type="ECO:0000259" key="3">
    <source>
        <dbReference type="Pfam" id="PF02932"/>
    </source>
</evidence>
<feature type="transmembrane region" description="Helical" evidence="2">
    <location>
        <begin position="235"/>
        <end position="259"/>
    </location>
</feature>
<feature type="domain" description="Neurotransmitter-gated ion-channel transmembrane" evidence="3">
    <location>
        <begin position="121"/>
        <end position="206"/>
    </location>
</feature>
<feature type="region of interest" description="Disordered" evidence="1">
    <location>
        <begin position="284"/>
        <end position="304"/>
    </location>
</feature>
<reference evidence="4" key="1">
    <citation type="submission" date="2023-08" db="EMBL/GenBank/DDBJ databases">
        <authorList>
            <person name="Chen Y."/>
            <person name="Shah S."/>
            <person name="Dougan E. K."/>
            <person name="Thang M."/>
            <person name="Chan C."/>
        </authorList>
    </citation>
    <scope>NUCLEOTIDE SEQUENCE</scope>
</reference>
<keyword evidence="2" id="KW-0812">Transmembrane</keyword>
<dbReference type="InterPro" id="IPR036719">
    <property type="entry name" value="Neuro-gated_channel_TM_sf"/>
</dbReference>
<dbReference type="AlphaFoldDB" id="A0AA36MZ98"/>
<name>A0AA36MZ98_9DINO</name>
<dbReference type="GO" id="GO:0016020">
    <property type="term" value="C:membrane"/>
    <property type="evidence" value="ECO:0007669"/>
    <property type="project" value="InterPro"/>
</dbReference>
<keyword evidence="5" id="KW-1185">Reference proteome</keyword>
<keyword evidence="2" id="KW-0472">Membrane</keyword>
<proteinExistence type="predicted"/>
<evidence type="ECO:0000256" key="1">
    <source>
        <dbReference type="SAM" id="MobiDB-lite"/>
    </source>
</evidence>
<evidence type="ECO:0000313" key="5">
    <source>
        <dbReference type="Proteomes" id="UP001178507"/>
    </source>
</evidence>
<dbReference type="InterPro" id="IPR006029">
    <property type="entry name" value="Neurotrans-gated_channel_TM"/>
</dbReference>
<dbReference type="GO" id="GO:0005216">
    <property type="term" value="F:monoatomic ion channel activity"/>
    <property type="evidence" value="ECO:0007669"/>
    <property type="project" value="InterPro"/>
</dbReference>